<feature type="binding site" evidence="1">
    <location>
        <begin position="98"/>
        <end position="101"/>
    </location>
    <ligand>
        <name>substrate</name>
    </ligand>
</feature>
<proteinExistence type="predicted"/>
<comment type="caution">
    <text evidence="2">The sequence shown here is derived from an EMBL/GenBank/DDBJ whole genome shotgun (WGS) entry which is preliminary data.</text>
</comment>
<dbReference type="AlphaFoldDB" id="A0AAN6EZE6"/>
<evidence type="ECO:0000313" key="3">
    <source>
        <dbReference type="Proteomes" id="UP001161757"/>
    </source>
</evidence>
<keyword evidence="1" id="KW-0460">Magnesium</keyword>
<sequence>MAASDLVTELQHYTSSDVADALVKLGVRYGGYLHGLKMFSPEQQAGSTKIVGPVVTVQMVDAADTTAPTPKQFFVDCVQPGEVVFISQPQGYYTACWGGLMSTRSKYLGARGVVIDGNFRDILEHRELGFPLFARATSPVGSAGVTRSSRVNVPVQFTSPEQKRPFIIHPGDYVVADADGVVIIPVHHAPECLRLMAERAEIDRKTLEALHKGEPMGLTIARLRV</sequence>
<dbReference type="InterPro" id="IPR036704">
    <property type="entry name" value="RraA/RraA-like_sf"/>
</dbReference>
<dbReference type="Pfam" id="PF03737">
    <property type="entry name" value="RraA-like"/>
    <property type="match status" value="1"/>
</dbReference>
<feature type="binding site" evidence="1">
    <location>
        <position position="120"/>
    </location>
    <ligand>
        <name>substrate</name>
    </ligand>
</feature>
<protein>
    <recommendedName>
        <fullName evidence="4">RraA-like protein</fullName>
    </recommendedName>
</protein>
<dbReference type="Gene3D" id="3.50.30.40">
    <property type="entry name" value="Ribonuclease E inhibitor RraA/RraA-like"/>
    <property type="match status" value="1"/>
</dbReference>
<dbReference type="Proteomes" id="UP001161757">
    <property type="component" value="Unassembled WGS sequence"/>
</dbReference>
<dbReference type="CDD" id="cd16841">
    <property type="entry name" value="RraA_family"/>
    <property type="match status" value="1"/>
</dbReference>
<accession>A0AAN6EZE6</accession>
<name>A0AAN6EZE6_EXODE</name>
<reference evidence="2" key="1">
    <citation type="submission" date="2023-01" db="EMBL/GenBank/DDBJ databases">
        <title>Exophiala dermititidis isolated from Cystic Fibrosis Patient.</title>
        <authorList>
            <person name="Kurbessoian T."/>
            <person name="Crocker A."/>
            <person name="Murante D."/>
            <person name="Hogan D.A."/>
            <person name="Stajich J.E."/>
        </authorList>
    </citation>
    <scope>NUCLEOTIDE SEQUENCE</scope>
    <source>
        <strain evidence="2">Ex8</strain>
    </source>
</reference>
<organism evidence="2 3">
    <name type="scientific">Exophiala dermatitidis</name>
    <name type="common">Black yeast-like fungus</name>
    <name type="synonym">Wangiella dermatitidis</name>
    <dbReference type="NCBI Taxonomy" id="5970"/>
    <lineage>
        <taxon>Eukaryota</taxon>
        <taxon>Fungi</taxon>
        <taxon>Dikarya</taxon>
        <taxon>Ascomycota</taxon>
        <taxon>Pezizomycotina</taxon>
        <taxon>Eurotiomycetes</taxon>
        <taxon>Chaetothyriomycetidae</taxon>
        <taxon>Chaetothyriales</taxon>
        <taxon>Herpotrichiellaceae</taxon>
        <taxon>Exophiala</taxon>
    </lineage>
</organism>
<evidence type="ECO:0000256" key="1">
    <source>
        <dbReference type="PIRSR" id="PIRSR605493-1"/>
    </source>
</evidence>
<dbReference type="GO" id="GO:0046872">
    <property type="term" value="F:metal ion binding"/>
    <property type="evidence" value="ECO:0007669"/>
    <property type="project" value="UniProtKB-KW"/>
</dbReference>
<dbReference type="PANTHER" id="PTHR33254">
    <property type="entry name" value="4-HYDROXY-4-METHYL-2-OXOGLUTARATE ALDOLASE 3-RELATED"/>
    <property type="match status" value="1"/>
</dbReference>
<evidence type="ECO:0008006" key="4">
    <source>
        <dbReference type="Google" id="ProtNLM"/>
    </source>
</evidence>
<keyword evidence="1" id="KW-0479">Metal-binding</keyword>
<dbReference type="PANTHER" id="PTHR33254:SF28">
    <property type="entry name" value="4-HYDROXY-4-METHYL-2-OXOGLUTARATE ALDOLASE"/>
    <property type="match status" value="1"/>
</dbReference>
<dbReference type="EMBL" id="JAJGCB010000002">
    <property type="protein sequence ID" value="KAJ8994565.1"/>
    <property type="molecule type" value="Genomic_DNA"/>
</dbReference>
<comment type="cofactor">
    <cofactor evidence="1">
        <name>Mg(2+)</name>
        <dbReference type="ChEBI" id="CHEBI:18420"/>
    </cofactor>
</comment>
<gene>
    <name evidence="2" type="ORF">HRR80_001276</name>
</gene>
<evidence type="ECO:0000313" key="2">
    <source>
        <dbReference type="EMBL" id="KAJ8994565.1"/>
    </source>
</evidence>
<dbReference type="InterPro" id="IPR005493">
    <property type="entry name" value="RraA/RraA-like"/>
</dbReference>
<dbReference type="SUPFAM" id="SSF89562">
    <property type="entry name" value="RraA-like"/>
    <property type="match status" value="1"/>
</dbReference>
<dbReference type="GO" id="GO:0008948">
    <property type="term" value="F:oxaloacetate decarboxylase activity"/>
    <property type="evidence" value="ECO:0007669"/>
    <property type="project" value="TreeGrafter"/>
</dbReference>
<dbReference type="GO" id="GO:0047443">
    <property type="term" value="F:4-hydroxy-4-methyl-2-oxoglutarate aldolase activity"/>
    <property type="evidence" value="ECO:0007669"/>
    <property type="project" value="TreeGrafter"/>
</dbReference>
<feature type="binding site" evidence="1">
    <location>
        <position position="121"/>
    </location>
    <ligand>
        <name>Mg(2+)</name>
        <dbReference type="ChEBI" id="CHEBI:18420"/>
    </ligand>
</feature>